<dbReference type="Proteomes" id="UP000004756">
    <property type="component" value="Unassembled WGS sequence"/>
</dbReference>
<protein>
    <submittedName>
        <fullName evidence="1">Uncharacterized protein</fullName>
    </submittedName>
</protein>
<name>C0D105_9FIRM</name>
<dbReference type="EMBL" id="ACCJ01000197">
    <property type="protein sequence ID" value="EEG54992.1"/>
    <property type="molecule type" value="Genomic_DNA"/>
</dbReference>
<accession>C0D105</accession>
<evidence type="ECO:0000313" key="2">
    <source>
        <dbReference type="Proteomes" id="UP000004756"/>
    </source>
</evidence>
<keyword evidence="2" id="KW-1185">Reference proteome</keyword>
<evidence type="ECO:0000313" key="1">
    <source>
        <dbReference type="EMBL" id="EEG54992.1"/>
    </source>
</evidence>
<reference evidence="1 2" key="1">
    <citation type="submission" date="2009-01" db="EMBL/GenBank/DDBJ databases">
        <authorList>
            <person name="Fulton L."/>
            <person name="Clifton S."/>
            <person name="Fulton B."/>
            <person name="Xu J."/>
            <person name="Minx P."/>
            <person name="Pepin K.H."/>
            <person name="Johnson M."/>
            <person name="Bhonagiri V."/>
            <person name="Nash W.E."/>
            <person name="Mardis E.R."/>
            <person name="Wilson R.K."/>
        </authorList>
    </citation>
    <scope>NUCLEOTIDE SEQUENCE [LARGE SCALE GENOMIC DNA]</scope>
    <source>
        <strain evidence="1 2">DSM 15981</strain>
    </source>
</reference>
<gene>
    <name evidence="1" type="ORF">CLOSTASPAR_02943</name>
</gene>
<reference evidence="1 2" key="2">
    <citation type="submission" date="2009-02" db="EMBL/GenBank/DDBJ databases">
        <title>Draft genome sequence of Clostridium asparagiforme (DSM 15981).</title>
        <authorList>
            <person name="Sudarsanam P."/>
            <person name="Ley R."/>
            <person name="Guruge J."/>
            <person name="Turnbaugh P.J."/>
            <person name="Mahowald M."/>
            <person name="Liep D."/>
            <person name="Gordon J."/>
        </authorList>
    </citation>
    <scope>NUCLEOTIDE SEQUENCE [LARGE SCALE GENOMIC DNA]</scope>
    <source>
        <strain evidence="1 2">DSM 15981</strain>
    </source>
</reference>
<dbReference type="AlphaFoldDB" id="C0D105"/>
<sequence>MVFLLYKAPDQIGVGGFLRLFGLFKYNIGLYFFQEHHETCLTFF</sequence>
<organism evidence="1 2">
    <name type="scientific">[Clostridium] asparagiforme DSM 15981</name>
    <dbReference type="NCBI Taxonomy" id="518636"/>
    <lineage>
        <taxon>Bacteria</taxon>
        <taxon>Bacillati</taxon>
        <taxon>Bacillota</taxon>
        <taxon>Clostridia</taxon>
        <taxon>Lachnospirales</taxon>
        <taxon>Lachnospiraceae</taxon>
        <taxon>Enterocloster</taxon>
    </lineage>
</organism>
<dbReference type="HOGENOM" id="CLU_3214250_0_0_9"/>
<comment type="caution">
    <text evidence="1">The sequence shown here is derived from an EMBL/GenBank/DDBJ whole genome shotgun (WGS) entry which is preliminary data.</text>
</comment>
<proteinExistence type="predicted"/>